<dbReference type="AlphaFoldDB" id="A0A6A5ZNA4"/>
<feature type="region of interest" description="Disordered" evidence="9">
    <location>
        <begin position="340"/>
        <end position="403"/>
    </location>
</feature>
<evidence type="ECO:0000256" key="2">
    <source>
        <dbReference type="ARBA" id="ARBA00004443"/>
    </source>
</evidence>
<evidence type="ECO:0000256" key="8">
    <source>
        <dbReference type="RuleBase" id="RU367062"/>
    </source>
</evidence>
<accession>A0A6A5ZNA4</accession>
<dbReference type="PANTHER" id="PTHR28087">
    <property type="entry name" value="ATPASE SYNTHESIS PROTEIN 25, MITOCHONDRIAL"/>
    <property type="match status" value="1"/>
</dbReference>
<evidence type="ECO:0000256" key="9">
    <source>
        <dbReference type="SAM" id="MobiDB-lite"/>
    </source>
</evidence>
<dbReference type="PANTHER" id="PTHR28087:SF1">
    <property type="entry name" value="ATPASE SYNTHESIS PROTEIN 25, MITOCHONDRIAL"/>
    <property type="match status" value="1"/>
</dbReference>
<dbReference type="GO" id="GO:0005743">
    <property type="term" value="C:mitochondrial inner membrane"/>
    <property type="evidence" value="ECO:0007669"/>
    <property type="project" value="UniProtKB-SubCell"/>
</dbReference>
<feature type="region of interest" description="Disordered" evidence="9">
    <location>
        <begin position="42"/>
        <end position="106"/>
    </location>
</feature>
<name>A0A6A5ZNA4_9PLEO</name>
<evidence type="ECO:0000256" key="6">
    <source>
        <dbReference type="ARBA" id="ARBA00023128"/>
    </source>
</evidence>
<keyword evidence="11" id="KW-1185">Reference proteome</keyword>
<gene>
    <name evidence="10" type="ORF">BDV96DRAFT_563688</name>
</gene>
<dbReference type="Gene3D" id="3.30.460.10">
    <property type="entry name" value="Beta Polymerase, domain 2"/>
    <property type="match status" value="1"/>
</dbReference>
<dbReference type="InterPro" id="IPR040152">
    <property type="entry name" value="Atp25"/>
</dbReference>
<proteinExistence type="inferred from homology"/>
<feature type="compositionally biased region" description="Low complexity" evidence="9">
    <location>
        <begin position="63"/>
        <end position="74"/>
    </location>
</feature>
<comment type="subcellular location">
    <subcellularLocation>
        <location evidence="2 8">Mitochondrion inner membrane</location>
        <topology evidence="2 8">Peripheral membrane protein</topology>
        <orientation evidence="2 8">Matrix side</orientation>
    </subcellularLocation>
</comment>
<feature type="compositionally biased region" description="Acidic residues" evidence="9">
    <location>
        <begin position="340"/>
        <end position="350"/>
    </location>
</feature>
<keyword evidence="5 8" id="KW-0809">Transit peptide</keyword>
<evidence type="ECO:0000256" key="7">
    <source>
        <dbReference type="ARBA" id="ARBA00023136"/>
    </source>
</evidence>
<dbReference type="EMBL" id="ML977312">
    <property type="protein sequence ID" value="KAF2121150.1"/>
    <property type="molecule type" value="Genomic_DNA"/>
</dbReference>
<dbReference type="InterPro" id="IPR043519">
    <property type="entry name" value="NT_sf"/>
</dbReference>
<sequence>MALTRVVPPNSVCTSCQQAIRRGFNTQWPVNKPLVASRTFASTARRKEEGDVGFQSLDPLPGSPSTPTRSSSNTQDPPPASYSESSNPLDTPETEEQTTPTPPATSIPWYLQAQRDRPVVAPSTESQQRALIPDLPPNPPPLLKTLMDHISTNLGLDDLLLFDLRTLDPPPALGSKLIMLTGTARSEKHLHVSADRFCRWLRREHGLRANAAGLLGRNELKIKLRRKAKRMKMLANVGAADPAGGNIDDGIRTGWICCTVGKLEAHPEDTHIPGADVENFVGFREVSTGVNFVVQMFTEEKREEIDLETLWGGIVKSTERQNRQADEKLAELEREIEELEAREEEGEEGGAEMMKPASEPTEPAKPFIYRSPGDTPVVPVRQFTIPTPTKGDAFPPSSNLRNRQLRRLHTLGL</sequence>
<evidence type="ECO:0000313" key="10">
    <source>
        <dbReference type="EMBL" id="KAF2121150.1"/>
    </source>
</evidence>
<dbReference type="GO" id="GO:0140053">
    <property type="term" value="P:mitochondrial gene expression"/>
    <property type="evidence" value="ECO:0007669"/>
    <property type="project" value="UniProtKB-UniRule"/>
</dbReference>
<dbReference type="FunFam" id="3.30.460.10:FF:000044">
    <property type="entry name" value="ATPase synthesis protein 25, mitochondrial"/>
    <property type="match status" value="1"/>
</dbReference>
<organism evidence="10 11">
    <name type="scientific">Lophiotrema nucula</name>
    <dbReference type="NCBI Taxonomy" id="690887"/>
    <lineage>
        <taxon>Eukaryota</taxon>
        <taxon>Fungi</taxon>
        <taxon>Dikarya</taxon>
        <taxon>Ascomycota</taxon>
        <taxon>Pezizomycotina</taxon>
        <taxon>Dothideomycetes</taxon>
        <taxon>Pleosporomycetidae</taxon>
        <taxon>Pleosporales</taxon>
        <taxon>Lophiotremataceae</taxon>
        <taxon>Lophiotrema</taxon>
    </lineage>
</organism>
<comment type="function">
    <text evidence="8">Mitochondrial mRNA stabilization factor.</text>
</comment>
<evidence type="ECO:0000256" key="1">
    <source>
        <dbReference type="ARBA" id="ARBA00003470"/>
    </source>
</evidence>
<keyword evidence="4 8" id="KW-0999">Mitochondrion inner membrane</keyword>
<keyword evidence="6 8" id="KW-0496">Mitochondrion</keyword>
<evidence type="ECO:0000256" key="4">
    <source>
        <dbReference type="ARBA" id="ARBA00022792"/>
    </source>
</evidence>
<evidence type="ECO:0000256" key="5">
    <source>
        <dbReference type="ARBA" id="ARBA00022946"/>
    </source>
</evidence>
<comment type="similarity">
    <text evidence="3 8">Belongs to the ATP25 family.</text>
</comment>
<evidence type="ECO:0000313" key="11">
    <source>
        <dbReference type="Proteomes" id="UP000799770"/>
    </source>
</evidence>
<keyword evidence="7 8" id="KW-0472">Membrane</keyword>
<protein>
    <recommendedName>
        <fullName evidence="8">ATPase synthesis protein 25</fullName>
    </recommendedName>
</protein>
<comment type="function">
    <text evidence="1">Probable mitochondrial mRNA stabilization factor.</text>
</comment>
<dbReference type="Proteomes" id="UP000799770">
    <property type="component" value="Unassembled WGS sequence"/>
</dbReference>
<evidence type="ECO:0000256" key="3">
    <source>
        <dbReference type="ARBA" id="ARBA00010787"/>
    </source>
</evidence>
<dbReference type="GO" id="GO:0048255">
    <property type="term" value="P:mRNA stabilization"/>
    <property type="evidence" value="ECO:0007669"/>
    <property type="project" value="TreeGrafter"/>
</dbReference>
<reference evidence="10" key="1">
    <citation type="journal article" date="2020" name="Stud. Mycol.">
        <title>101 Dothideomycetes genomes: a test case for predicting lifestyles and emergence of pathogens.</title>
        <authorList>
            <person name="Haridas S."/>
            <person name="Albert R."/>
            <person name="Binder M."/>
            <person name="Bloem J."/>
            <person name="Labutti K."/>
            <person name="Salamov A."/>
            <person name="Andreopoulos B."/>
            <person name="Baker S."/>
            <person name="Barry K."/>
            <person name="Bills G."/>
            <person name="Bluhm B."/>
            <person name="Cannon C."/>
            <person name="Castanera R."/>
            <person name="Culley D."/>
            <person name="Daum C."/>
            <person name="Ezra D."/>
            <person name="Gonzalez J."/>
            <person name="Henrissat B."/>
            <person name="Kuo A."/>
            <person name="Liang C."/>
            <person name="Lipzen A."/>
            <person name="Lutzoni F."/>
            <person name="Magnuson J."/>
            <person name="Mondo S."/>
            <person name="Nolan M."/>
            <person name="Ohm R."/>
            <person name="Pangilinan J."/>
            <person name="Park H.-J."/>
            <person name="Ramirez L."/>
            <person name="Alfaro M."/>
            <person name="Sun H."/>
            <person name="Tritt A."/>
            <person name="Yoshinaga Y."/>
            <person name="Zwiers L.-H."/>
            <person name="Turgeon B."/>
            <person name="Goodwin S."/>
            <person name="Spatafora J."/>
            <person name="Crous P."/>
            <person name="Grigoriev I."/>
        </authorList>
    </citation>
    <scope>NUCLEOTIDE SEQUENCE</scope>
    <source>
        <strain evidence="10">CBS 627.86</strain>
    </source>
</reference>
<dbReference type="OrthoDB" id="107372at2759"/>